<reference evidence="3" key="1">
    <citation type="journal article" date="2018" name="Nat. Microbiol.">
        <title>Leveraging single-cell genomics to expand the fungal tree of life.</title>
        <authorList>
            <person name="Ahrendt S.R."/>
            <person name="Quandt C.A."/>
            <person name="Ciobanu D."/>
            <person name="Clum A."/>
            <person name="Salamov A."/>
            <person name="Andreopoulos B."/>
            <person name="Cheng J.F."/>
            <person name="Woyke T."/>
            <person name="Pelin A."/>
            <person name="Henrissat B."/>
            <person name="Reynolds N.K."/>
            <person name="Benny G.L."/>
            <person name="Smith M.E."/>
            <person name="James T.Y."/>
            <person name="Grigoriev I.V."/>
        </authorList>
    </citation>
    <scope>NUCLEOTIDE SEQUENCE [LARGE SCALE GENOMIC DNA]</scope>
    <source>
        <strain evidence="3">RSA 1356</strain>
    </source>
</reference>
<keyword evidence="3" id="KW-1185">Reference proteome</keyword>
<dbReference type="Gene3D" id="3.30.70.80">
    <property type="entry name" value="Peptidase S8 propeptide/proteinase inhibitor I9"/>
    <property type="match status" value="1"/>
</dbReference>
<gene>
    <name evidence="2" type="ORF">THASP1DRAFT_33836</name>
</gene>
<dbReference type="InterPro" id="IPR037045">
    <property type="entry name" value="S8pro/Inhibitor_I9_sf"/>
</dbReference>
<dbReference type="SUPFAM" id="SSF54897">
    <property type="entry name" value="Protease propeptides/inhibitors"/>
    <property type="match status" value="1"/>
</dbReference>
<evidence type="ECO:0000256" key="1">
    <source>
        <dbReference type="SAM" id="SignalP"/>
    </source>
</evidence>
<name>A0A4P9XFP4_9FUNG</name>
<dbReference type="Proteomes" id="UP000271241">
    <property type="component" value="Unassembled WGS sequence"/>
</dbReference>
<dbReference type="AlphaFoldDB" id="A0A4P9XFP4"/>
<sequence>MRFLLPLAIVALLQCALVSAAPADVGALGAPHSVDSAAFGTLTRRQEYPKYMVKFTDDSSVQDTISAFEKKGLHVVSNLEATGILIVTMPDALADELKQLPTVKFVEKDSEVELDE</sequence>
<dbReference type="EMBL" id="KZ993764">
    <property type="protein sequence ID" value="RKP04402.1"/>
    <property type="molecule type" value="Genomic_DNA"/>
</dbReference>
<feature type="chain" id="PRO_5020222038" description="Inhibitor I9 domain-containing protein" evidence="1">
    <location>
        <begin position="21"/>
        <end position="116"/>
    </location>
</feature>
<protein>
    <recommendedName>
        <fullName evidence="4">Inhibitor I9 domain-containing protein</fullName>
    </recommendedName>
</protein>
<evidence type="ECO:0000313" key="3">
    <source>
        <dbReference type="Proteomes" id="UP000271241"/>
    </source>
</evidence>
<proteinExistence type="predicted"/>
<feature type="signal peptide" evidence="1">
    <location>
        <begin position="1"/>
        <end position="20"/>
    </location>
</feature>
<accession>A0A4P9XFP4</accession>
<keyword evidence="1" id="KW-0732">Signal</keyword>
<evidence type="ECO:0000313" key="2">
    <source>
        <dbReference type="EMBL" id="RKP04402.1"/>
    </source>
</evidence>
<evidence type="ECO:0008006" key="4">
    <source>
        <dbReference type="Google" id="ProtNLM"/>
    </source>
</evidence>
<organism evidence="2 3">
    <name type="scientific">Thamnocephalis sphaerospora</name>
    <dbReference type="NCBI Taxonomy" id="78915"/>
    <lineage>
        <taxon>Eukaryota</taxon>
        <taxon>Fungi</taxon>
        <taxon>Fungi incertae sedis</taxon>
        <taxon>Zoopagomycota</taxon>
        <taxon>Zoopagomycotina</taxon>
        <taxon>Zoopagomycetes</taxon>
        <taxon>Zoopagales</taxon>
        <taxon>Sigmoideomycetaceae</taxon>
        <taxon>Thamnocephalis</taxon>
    </lineage>
</organism>